<organism evidence="1 2">
    <name type="scientific">Neisseria montereyensis</name>
    <dbReference type="NCBI Taxonomy" id="2973938"/>
    <lineage>
        <taxon>Bacteria</taxon>
        <taxon>Pseudomonadati</taxon>
        <taxon>Pseudomonadota</taxon>
        <taxon>Betaproteobacteria</taxon>
        <taxon>Neisseriales</taxon>
        <taxon>Neisseriaceae</taxon>
        <taxon>Neisseria</taxon>
    </lineage>
</organism>
<name>A0ABT2FE53_9NEIS</name>
<dbReference type="RefSeq" id="WP_259292262.1">
    <property type="nucleotide sequence ID" value="NZ_JANUXW010000010.1"/>
</dbReference>
<gene>
    <name evidence="1" type="ORF">NXS09_09365</name>
</gene>
<keyword evidence="2" id="KW-1185">Reference proteome</keyword>
<reference evidence="1" key="2">
    <citation type="journal article" date="2023" name="Curr. Microbiol.">
        <title>Neisseria montereyensis sp. nov., Isolated from Oropharynx of California Sea Lion (Zalophus californianus): Genomic, Phylogenetic, and Phenotypic Study.</title>
        <authorList>
            <person name="Volokhov D.V."/>
            <person name="Zagorodnyaya T.A."/>
            <person name="Furtak V.A."/>
            <person name="Nattanmai G."/>
            <person name="Randall L."/>
            <person name="Jose S."/>
            <person name="Gao Y."/>
            <person name="Gulland F.M."/>
            <person name="Eisenberg T."/>
            <person name="Delmonte P."/>
            <person name="Blom J."/>
            <person name="Mitchell K.K."/>
        </authorList>
    </citation>
    <scope>NUCLEOTIDE SEQUENCE</scope>
    <source>
        <strain evidence="1">CSL10203-ORH2</strain>
    </source>
</reference>
<sequence>MTNNFKIIKKGRLKYALGGTIKKIDEKECKPAETACLHYETNINKYIQ</sequence>
<protein>
    <submittedName>
        <fullName evidence="1">Uncharacterized protein</fullName>
    </submittedName>
</protein>
<comment type="caution">
    <text evidence="1">The sequence shown here is derived from an EMBL/GenBank/DDBJ whole genome shotgun (WGS) entry which is preliminary data.</text>
</comment>
<dbReference type="EMBL" id="JANUXW010000010">
    <property type="protein sequence ID" value="MCS4534499.1"/>
    <property type="molecule type" value="Genomic_DNA"/>
</dbReference>
<evidence type="ECO:0000313" key="2">
    <source>
        <dbReference type="Proteomes" id="UP001166947"/>
    </source>
</evidence>
<reference evidence="1" key="1">
    <citation type="submission" date="2022-08" db="EMBL/GenBank/DDBJ databases">
        <authorList>
            <person name="Volokhov D.V."/>
            <person name="Furtak V.A."/>
            <person name="Zagorodnyaya T.A."/>
        </authorList>
    </citation>
    <scope>NUCLEOTIDE SEQUENCE</scope>
    <source>
        <strain evidence="1">CSL10203-ORH2</strain>
    </source>
</reference>
<dbReference type="Proteomes" id="UP001166947">
    <property type="component" value="Unassembled WGS sequence"/>
</dbReference>
<evidence type="ECO:0000313" key="1">
    <source>
        <dbReference type="EMBL" id="MCS4534499.1"/>
    </source>
</evidence>
<proteinExistence type="predicted"/>
<accession>A0ABT2FE53</accession>